<protein>
    <submittedName>
        <fullName evidence="12">Uncharacterized protein</fullName>
    </submittedName>
</protein>
<dbReference type="PANTHER" id="PTHR21522:SF58">
    <property type="entry name" value="AGAP000074-PA"/>
    <property type="match status" value="1"/>
</dbReference>
<evidence type="ECO:0000256" key="9">
    <source>
        <dbReference type="ARBA" id="ARBA00023136"/>
    </source>
</evidence>
<feature type="transmembrane region" description="Helical" evidence="11">
    <location>
        <begin position="59"/>
        <end position="78"/>
    </location>
</feature>
<evidence type="ECO:0000256" key="6">
    <source>
        <dbReference type="ARBA" id="ARBA00022781"/>
    </source>
</evidence>
<dbReference type="EMBL" id="BLKM01000808">
    <property type="protein sequence ID" value="GFG38718.1"/>
    <property type="molecule type" value="Genomic_DNA"/>
</dbReference>
<comment type="similarity">
    <text evidence="2">Belongs to the otopetrin family.</text>
</comment>
<keyword evidence="13" id="KW-1185">Reference proteome</keyword>
<keyword evidence="4" id="KW-1003">Cell membrane</keyword>
<gene>
    <name evidence="12" type="ORF">Cfor_00329</name>
</gene>
<evidence type="ECO:0000256" key="11">
    <source>
        <dbReference type="SAM" id="Phobius"/>
    </source>
</evidence>
<evidence type="ECO:0000313" key="12">
    <source>
        <dbReference type="EMBL" id="GFG38718.1"/>
    </source>
</evidence>
<feature type="transmembrane region" description="Helical" evidence="11">
    <location>
        <begin position="146"/>
        <end position="167"/>
    </location>
</feature>
<dbReference type="InParanoid" id="A0A6L2Q7D0"/>
<dbReference type="OrthoDB" id="6429739at2759"/>
<organism evidence="12 13">
    <name type="scientific">Coptotermes formosanus</name>
    <name type="common">Formosan subterranean termite</name>
    <dbReference type="NCBI Taxonomy" id="36987"/>
    <lineage>
        <taxon>Eukaryota</taxon>
        <taxon>Metazoa</taxon>
        <taxon>Ecdysozoa</taxon>
        <taxon>Arthropoda</taxon>
        <taxon>Hexapoda</taxon>
        <taxon>Insecta</taxon>
        <taxon>Pterygota</taxon>
        <taxon>Neoptera</taxon>
        <taxon>Polyneoptera</taxon>
        <taxon>Dictyoptera</taxon>
        <taxon>Blattodea</taxon>
        <taxon>Blattoidea</taxon>
        <taxon>Termitoidae</taxon>
        <taxon>Rhinotermitidae</taxon>
        <taxon>Coptotermes</taxon>
    </lineage>
</organism>
<evidence type="ECO:0000256" key="4">
    <source>
        <dbReference type="ARBA" id="ARBA00022475"/>
    </source>
</evidence>
<keyword evidence="8" id="KW-0406">Ion transport</keyword>
<dbReference type="Proteomes" id="UP000502823">
    <property type="component" value="Unassembled WGS sequence"/>
</dbReference>
<feature type="transmembrane region" description="Helical" evidence="11">
    <location>
        <begin position="187"/>
        <end position="208"/>
    </location>
</feature>
<keyword evidence="5 11" id="KW-0812">Transmembrane</keyword>
<dbReference type="Pfam" id="PF03189">
    <property type="entry name" value="Otopetrin"/>
    <property type="match status" value="1"/>
</dbReference>
<comment type="caution">
    <text evidence="12">The sequence shown here is derived from an EMBL/GenBank/DDBJ whole genome shotgun (WGS) entry which is preliminary data.</text>
</comment>
<evidence type="ECO:0000256" key="3">
    <source>
        <dbReference type="ARBA" id="ARBA00022448"/>
    </source>
</evidence>
<dbReference type="AlphaFoldDB" id="A0A6L2Q7D0"/>
<keyword evidence="3" id="KW-0813">Transport</keyword>
<evidence type="ECO:0000256" key="5">
    <source>
        <dbReference type="ARBA" id="ARBA00022692"/>
    </source>
</evidence>
<dbReference type="PANTHER" id="PTHR21522">
    <property type="entry name" value="PROTON CHANNEL OTOP"/>
    <property type="match status" value="1"/>
</dbReference>
<evidence type="ECO:0000256" key="2">
    <source>
        <dbReference type="ARBA" id="ARBA00006513"/>
    </source>
</evidence>
<accession>A0A6L2Q7D0</accession>
<keyword evidence="6" id="KW-0375">Hydrogen ion transport</keyword>
<evidence type="ECO:0000256" key="1">
    <source>
        <dbReference type="ARBA" id="ARBA00004651"/>
    </source>
</evidence>
<evidence type="ECO:0000256" key="10">
    <source>
        <dbReference type="ARBA" id="ARBA00023303"/>
    </source>
</evidence>
<evidence type="ECO:0000256" key="8">
    <source>
        <dbReference type="ARBA" id="ARBA00023065"/>
    </source>
</evidence>
<sequence>MLDQEDPPPTPPEEKLKMFRSYLTVILSCVYAVFIVTLGVVIYVSDIVLRNGTPLAESFSIYLVVFGLAYFAFLYADIRRYLTHVKSRNPVLLNKDGEKLSYILCNTDIGVACRNQHLAIPLPSKLAEDPLPHYYCFSKGRHSGSFYLKVGAAGFCFGHLIHSGLMLGYQIVYLRADGQEFYDCASIATLLLDVLYPVYSFLQLFFIFKYSNVIINRCKVLARFALMHCIASSLCFWIWTILRETLDSLNSYAKYDDYSAEEEDDDDDDRSQAADMFENSVALPLTVNQQ</sequence>
<name>A0A6L2Q7D0_COPFO</name>
<evidence type="ECO:0000256" key="7">
    <source>
        <dbReference type="ARBA" id="ARBA00022989"/>
    </source>
</evidence>
<evidence type="ECO:0000313" key="13">
    <source>
        <dbReference type="Proteomes" id="UP000502823"/>
    </source>
</evidence>
<reference evidence="13" key="1">
    <citation type="submission" date="2020-01" db="EMBL/GenBank/DDBJ databases">
        <title>Draft genome sequence of the Termite Coptotermes fromosanus.</title>
        <authorList>
            <person name="Itakura S."/>
            <person name="Yosikawa Y."/>
            <person name="Umezawa K."/>
        </authorList>
    </citation>
    <scope>NUCLEOTIDE SEQUENCE [LARGE SCALE GENOMIC DNA]</scope>
</reference>
<comment type="subcellular location">
    <subcellularLocation>
        <location evidence="1">Cell membrane</location>
        <topology evidence="1">Multi-pass membrane protein</topology>
    </subcellularLocation>
</comment>
<dbReference type="GO" id="GO:0005886">
    <property type="term" value="C:plasma membrane"/>
    <property type="evidence" value="ECO:0007669"/>
    <property type="project" value="UniProtKB-SubCell"/>
</dbReference>
<keyword evidence="10" id="KW-0407">Ion channel</keyword>
<feature type="non-terminal residue" evidence="12">
    <location>
        <position position="290"/>
    </location>
</feature>
<keyword evidence="9 11" id="KW-0472">Membrane</keyword>
<dbReference type="GO" id="GO:0015252">
    <property type="term" value="F:proton channel activity"/>
    <property type="evidence" value="ECO:0007669"/>
    <property type="project" value="InterPro"/>
</dbReference>
<keyword evidence="7 11" id="KW-1133">Transmembrane helix</keyword>
<dbReference type="InterPro" id="IPR004878">
    <property type="entry name" value="Otopetrin"/>
</dbReference>
<proteinExistence type="inferred from homology"/>
<feature type="transmembrane region" description="Helical" evidence="11">
    <location>
        <begin position="21"/>
        <end position="44"/>
    </location>
</feature>
<feature type="transmembrane region" description="Helical" evidence="11">
    <location>
        <begin position="220"/>
        <end position="242"/>
    </location>
</feature>